<reference evidence="1" key="1">
    <citation type="submission" date="2022-05" db="EMBL/GenBank/DDBJ databases">
        <title>Chromosome-level genome of Chaenocephalus aceratus.</title>
        <authorList>
            <person name="Park H."/>
        </authorList>
    </citation>
    <scope>NUCLEOTIDE SEQUENCE</scope>
    <source>
        <strain evidence="1">KU_202001</strain>
    </source>
</reference>
<dbReference type="Proteomes" id="UP001057452">
    <property type="component" value="Chromosome 24"/>
</dbReference>
<keyword evidence="2" id="KW-1185">Reference proteome</keyword>
<organism evidence="1 2">
    <name type="scientific">Chaenocephalus aceratus</name>
    <name type="common">Blackfin icefish</name>
    <name type="synonym">Chaenichthys aceratus</name>
    <dbReference type="NCBI Taxonomy" id="36190"/>
    <lineage>
        <taxon>Eukaryota</taxon>
        <taxon>Metazoa</taxon>
        <taxon>Chordata</taxon>
        <taxon>Craniata</taxon>
        <taxon>Vertebrata</taxon>
        <taxon>Euteleostomi</taxon>
        <taxon>Actinopterygii</taxon>
        <taxon>Neopterygii</taxon>
        <taxon>Teleostei</taxon>
        <taxon>Neoteleostei</taxon>
        <taxon>Acanthomorphata</taxon>
        <taxon>Eupercaria</taxon>
        <taxon>Perciformes</taxon>
        <taxon>Notothenioidei</taxon>
        <taxon>Channichthyidae</taxon>
        <taxon>Chaenocephalus</taxon>
    </lineage>
</organism>
<protein>
    <submittedName>
        <fullName evidence="1">Uncharacterized protein</fullName>
    </submittedName>
</protein>
<name>A0ACB9VR45_CHAAC</name>
<sequence length="183" mass="21077">MAARMVAAAHGSPFLCYLLYVYICCMTVFAYTNIHYNRQELLDIGFQHKLPVLREFQRDHNIPDEVARSPGSPWIVVGPGRRRRERKQKRGCRSGLLLMLRNQPHKPPLLSMYLTNARSIVHKTDDLELQLARNIYVRDCCLLVITETWLHPQIPDASVQLSGRILLRWDRNKDSGKSRGGGL</sequence>
<accession>A0ACB9VR45</accession>
<dbReference type="EMBL" id="CM043808">
    <property type="protein sequence ID" value="KAI4802384.1"/>
    <property type="molecule type" value="Genomic_DNA"/>
</dbReference>
<evidence type="ECO:0000313" key="2">
    <source>
        <dbReference type="Proteomes" id="UP001057452"/>
    </source>
</evidence>
<gene>
    <name evidence="1" type="ORF">KUCAC02_020225</name>
</gene>
<proteinExistence type="predicted"/>
<feature type="non-terminal residue" evidence="1">
    <location>
        <position position="183"/>
    </location>
</feature>
<comment type="caution">
    <text evidence="1">The sequence shown here is derived from an EMBL/GenBank/DDBJ whole genome shotgun (WGS) entry which is preliminary data.</text>
</comment>
<evidence type="ECO:0000313" key="1">
    <source>
        <dbReference type="EMBL" id="KAI4802384.1"/>
    </source>
</evidence>